<dbReference type="InterPro" id="IPR036909">
    <property type="entry name" value="Cyt_c-like_dom_sf"/>
</dbReference>
<feature type="region of interest" description="Disordered" evidence="8">
    <location>
        <begin position="53"/>
        <end position="73"/>
    </location>
</feature>
<keyword evidence="9" id="KW-0472">Membrane</keyword>
<keyword evidence="2 6" id="KW-0349">Heme</keyword>
<keyword evidence="1" id="KW-0813">Transport</keyword>
<dbReference type="EMBL" id="LQYI01000044">
    <property type="protein sequence ID" value="KYC69803.1"/>
    <property type="molecule type" value="Genomic_DNA"/>
</dbReference>
<evidence type="ECO:0000256" key="3">
    <source>
        <dbReference type="ARBA" id="ARBA00022723"/>
    </source>
</evidence>
<feature type="domain" description="Cytochrome c" evidence="10">
    <location>
        <begin position="63"/>
        <end position="143"/>
    </location>
</feature>
<dbReference type="InterPro" id="IPR051811">
    <property type="entry name" value="Cytochrome_c550/c551-like"/>
</dbReference>
<gene>
    <name evidence="11" type="ORF">B4099_2970</name>
</gene>
<evidence type="ECO:0000259" key="10">
    <source>
        <dbReference type="PROSITE" id="PS51007"/>
    </source>
</evidence>
<dbReference type="GO" id="GO:0005506">
    <property type="term" value="F:iron ion binding"/>
    <property type="evidence" value="ECO:0007669"/>
    <property type="project" value="InterPro"/>
</dbReference>
<dbReference type="InterPro" id="IPR009056">
    <property type="entry name" value="Cyt_c-like_dom"/>
</dbReference>
<name>A0A150KFP8_HEYCO</name>
<dbReference type="Gene3D" id="1.10.760.10">
    <property type="entry name" value="Cytochrome c-like domain"/>
    <property type="match status" value="1"/>
</dbReference>
<dbReference type="PROSITE" id="PS51007">
    <property type="entry name" value="CYTC"/>
    <property type="match status" value="1"/>
</dbReference>
<feature type="binding site" description="axial binding residue" evidence="7">
    <location>
        <position position="122"/>
    </location>
    <ligand>
        <name>heme c</name>
        <dbReference type="ChEBI" id="CHEBI:61717"/>
    </ligand>
    <ligandPart>
        <name>Fe</name>
        <dbReference type="ChEBI" id="CHEBI:18248"/>
    </ligandPart>
</feature>
<feature type="transmembrane region" description="Helical" evidence="9">
    <location>
        <begin position="26"/>
        <end position="45"/>
    </location>
</feature>
<feature type="binding site" description="covalent" evidence="6">
    <location>
        <position position="85"/>
    </location>
    <ligand>
        <name>heme c</name>
        <dbReference type="ChEBI" id="CHEBI:61717"/>
    </ligand>
</feature>
<dbReference type="PIRSF" id="PIRSF000025">
    <property type="entry name" value="Cytc_Bsub_c550"/>
    <property type="match status" value="1"/>
</dbReference>
<reference evidence="11 12" key="1">
    <citation type="submission" date="2016-01" db="EMBL/GenBank/DDBJ databases">
        <title>Genome Sequences of Twelve Sporeforming Bacillus Species Isolated from Foods.</title>
        <authorList>
            <person name="Berendsen E.M."/>
            <person name="Wells-Bennik M.H."/>
            <person name="Krawcyk A.O."/>
            <person name="De Jong A."/>
            <person name="Holsappel S."/>
            <person name="Eijlander R.T."/>
            <person name="Kuipers O.P."/>
        </authorList>
    </citation>
    <scope>NUCLEOTIDE SEQUENCE [LARGE SCALE GENOMIC DNA]</scope>
    <source>
        <strain evidence="11 12">B4099</strain>
    </source>
</reference>
<keyword evidence="5 7" id="KW-0408">Iron</keyword>
<comment type="caution">
    <text evidence="11">The sequence shown here is derived from an EMBL/GenBank/DDBJ whole genome shotgun (WGS) entry which is preliminary data.</text>
</comment>
<feature type="binding site" description="axial binding residue" evidence="7">
    <location>
        <position position="86"/>
    </location>
    <ligand>
        <name>heme c</name>
        <dbReference type="ChEBI" id="CHEBI:61717"/>
    </ligand>
    <ligandPart>
        <name>Fe</name>
        <dbReference type="ChEBI" id="CHEBI:18248"/>
    </ligandPart>
</feature>
<dbReference type="InterPro" id="IPR054780">
    <property type="entry name" value="Cytochro_C550_firm"/>
</dbReference>
<comment type="PTM">
    <text evidence="6">Binds 1 heme c group covalently per subunit.</text>
</comment>
<dbReference type="Proteomes" id="UP000075304">
    <property type="component" value="Unassembled WGS sequence"/>
</dbReference>
<dbReference type="GO" id="GO:0009055">
    <property type="term" value="F:electron transfer activity"/>
    <property type="evidence" value="ECO:0007669"/>
    <property type="project" value="InterPro"/>
</dbReference>
<evidence type="ECO:0000313" key="12">
    <source>
        <dbReference type="Proteomes" id="UP000075304"/>
    </source>
</evidence>
<dbReference type="InterPro" id="IPR012218">
    <property type="entry name" value="Cyt_c_BACSU-c550-type"/>
</dbReference>
<feature type="binding site" description="covalent" evidence="6">
    <location>
        <position position="82"/>
    </location>
    <ligand>
        <name>heme c</name>
        <dbReference type="ChEBI" id="CHEBI:61717"/>
    </ligand>
</feature>
<evidence type="ECO:0000256" key="9">
    <source>
        <dbReference type="SAM" id="Phobius"/>
    </source>
</evidence>
<evidence type="ECO:0000256" key="2">
    <source>
        <dbReference type="ARBA" id="ARBA00022617"/>
    </source>
</evidence>
<dbReference type="Pfam" id="PF13442">
    <property type="entry name" value="Cytochrome_CBB3"/>
    <property type="match status" value="1"/>
</dbReference>
<dbReference type="PATRIC" id="fig|1398.25.peg.2697"/>
<evidence type="ECO:0000256" key="7">
    <source>
        <dbReference type="PIRSR" id="PIRSR000025-2"/>
    </source>
</evidence>
<dbReference type="GO" id="GO:0016020">
    <property type="term" value="C:membrane"/>
    <property type="evidence" value="ECO:0007669"/>
    <property type="project" value="InterPro"/>
</dbReference>
<organism evidence="11 12">
    <name type="scientific">Heyndrickxia coagulans</name>
    <name type="common">Weizmannia coagulans</name>
    <dbReference type="NCBI Taxonomy" id="1398"/>
    <lineage>
        <taxon>Bacteria</taxon>
        <taxon>Bacillati</taxon>
        <taxon>Bacillota</taxon>
        <taxon>Bacilli</taxon>
        <taxon>Bacillales</taxon>
        <taxon>Bacillaceae</taxon>
        <taxon>Heyndrickxia</taxon>
    </lineage>
</organism>
<keyword evidence="3 7" id="KW-0479">Metal-binding</keyword>
<evidence type="ECO:0000256" key="8">
    <source>
        <dbReference type="SAM" id="MobiDB-lite"/>
    </source>
</evidence>
<keyword evidence="4" id="KW-0249">Electron transport</keyword>
<keyword evidence="9" id="KW-1133">Transmembrane helix</keyword>
<evidence type="ECO:0000256" key="1">
    <source>
        <dbReference type="ARBA" id="ARBA00022448"/>
    </source>
</evidence>
<evidence type="ECO:0000313" key="11">
    <source>
        <dbReference type="EMBL" id="KYC69803.1"/>
    </source>
</evidence>
<evidence type="ECO:0000256" key="4">
    <source>
        <dbReference type="ARBA" id="ARBA00022982"/>
    </source>
</evidence>
<dbReference type="AlphaFoldDB" id="A0A150KFP8"/>
<dbReference type="PANTHER" id="PTHR37823:SF2">
    <property type="entry name" value="CYTOCHROME C-550"/>
    <property type="match status" value="1"/>
</dbReference>
<accession>A0A150KFP8</accession>
<keyword evidence="9" id="KW-0812">Transmembrane</keyword>
<evidence type="ECO:0000256" key="5">
    <source>
        <dbReference type="ARBA" id="ARBA00023004"/>
    </source>
</evidence>
<proteinExistence type="predicted"/>
<dbReference type="NCBIfam" id="NF045773">
    <property type="entry name" value="cytochro_C550"/>
    <property type="match status" value="1"/>
</dbReference>
<dbReference type="PANTHER" id="PTHR37823">
    <property type="entry name" value="CYTOCHROME C-553-LIKE"/>
    <property type="match status" value="1"/>
</dbReference>
<sequence>MKEMGAVNTLEKQKNKGGNALKRNPVIPYVLIMAFGLALIFFLSVKGIGDAKEVAKEKEHPKQTETASSEKFDPESFAKKTCVTCHGNNLQGGAGPNLHGIGKKLPKDKIKDVLRNGTSGGMPAGLVEEDHIDEMADWVSKLK</sequence>
<dbReference type="GO" id="GO:0020037">
    <property type="term" value="F:heme binding"/>
    <property type="evidence" value="ECO:0007669"/>
    <property type="project" value="InterPro"/>
</dbReference>
<evidence type="ECO:0000256" key="6">
    <source>
        <dbReference type="PIRSR" id="PIRSR000025-1"/>
    </source>
</evidence>
<dbReference type="SUPFAM" id="SSF46626">
    <property type="entry name" value="Cytochrome c"/>
    <property type="match status" value="1"/>
</dbReference>
<protein>
    <recommendedName>
        <fullName evidence="10">Cytochrome c domain-containing protein</fullName>
    </recommendedName>
</protein>